<evidence type="ECO:0000256" key="2">
    <source>
        <dbReference type="SAM" id="SignalP"/>
    </source>
</evidence>
<dbReference type="AlphaFoldDB" id="A0A9Q9I878"/>
<dbReference type="KEGG" id="daur:Daura_30765"/>
<organism evidence="3 4">
    <name type="scientific">Dactylosporangium aurantiacum</name>
    <dbReference type="NCBI Taxonomy" id="35754"/>
    <lineage>
        <taxon>Bacteria</taxon>
        <taxon>Bacillati</taxon>
        <taxon>Actinomycetota</taxon>
        <taxon>Actinomycetes</taxon>
        <taxon>Micromonosporales</taxon>
        <taxon>Micromonosporaceae</taxon>
        <taxon>Dactylosporangium</taxon>
    </lineage>
</organism>
<dbReference type="Proteomes" id="UP001058003">
    <property type="component" value="Chromosome"/>
</dbReference>
<name>A0A9Q9I878_9ACTN</name>
<dbReference type="InterPro" id="IPR006311">
    <property type="entry name" value="TAT_signal"/>
</dbReference>
<feature type="signal peptide" evidence="2">
    <location>
        <begin position="1"/>
        <end position="25"/>
    </location>
</feature>
<reference evidence="3" key="1">
    <citation type="submission" date="2021-04" db="EMBL/GenBank/DDBJ databases">
        <title>Dactylosporangium aurantiacum NRRL B-8018 full assembly.</title>
        <authorList>
            <person name="Hartkoorn R.C."/>
            <person name="Beaudoing E."/>
            <person name="Hot D."/>
        </authorList>
    </citation>
    <scope>NUCLEOTIDE SEQUENCE</scope>
    <source>
        <strain evidence="3">NRRL B-8018</strain>
    </source>
</reference>
<protein>
    <submittedName>
        <fullName evidence="3">Uncharacterized protein</fullName>
    </submittedName>
</protein>
<dbReference type="EMBL" id="CP073767">
    <property type="protein sequence ID" value="UWZ51137.1"/>
    <property type="molecule type" value="Genomic_DNA"/>
</dbReference>
<feature type="chain" id="PRO_5040379638" evidence="2">
    <location>
        <begin position="26"/>
        <end position="106"/>
    </location>
</feature>
<dbReference type="PROSITE" id="PS51318">
    <property type="entry name" value="TAT"/>
    <property type="match status" value="1"/>
</dbReference>
<keyword evidence="4" id="KW-1185">Reference proteome</keyword>
<gene>
    <name evidence="3" type="ORF">Daura_30765</name>
</gene>
<keyword evidence="2" id="KW-0732">Signal</keyword>
<sequence>MTTRRRLTALTIALTIALAAAVTLAAGCEGTPSATAPGASRAGTASAAPGASTASSAPAASTAPTVTVASVCQAVDDVYAPERLILTSTWGQYVTATNQGDTAKAA</sequence>
<dbReference type="RefSeq" id="WP_033363901.1">
    <property type="nucleotide sequence ID" value="NZ_CP073767.1"/>
</dbReference>
<evidence type="ECO:0000313" key="3">
    <source>
        <dbReference type="EMBL" id="UWZ51137.1"/>
    </source>
</evidence>
<evidence type="ECO:0000313" key="4">
    <source>
        <dbReference type="Proteomes" id="UP001058003"/>
    </source>
</evidence>
<dbReference type="PROSITE" id="PS51257">
    <property type="entry name" value="PROKAR_LIPOPROTEIN"/>
    <property type="match status" value="1"/>
</dbReference>
<feature type="region of interest" description="Disordered" evidence="1">
    <location>
        <begin position="32"/>
        <end position="62"/>
    </location>
</feature>
<accession>A0A9Q9I878</accession>
<evidence type="ECO:0000256" key="1">
    <source>
        <dbReference type="SAM" id="MobiDB-lite"/>
    </source>
</evidence>
<proteinExistence type="predicted"/>